<keyword evidence="3" id="KW-0413">Isomerase</keyword>
<proteinExistence type="predicted"/>
<evidence type="ECO:0000313" key="3">
    <source>
        <dbReference type="EMBL" id="GBG14414.1"/>
    </source>
</evidence>
<protein>
    <submittedName>
        <fullName evidence="3">Glucose-6-phosphate isomerase</fullName>
    </submittedName>
</protein>
<sequence>MSTEINDGSASQEDVAETPQSVVQEPVLTLKDRVFGLFSHPKAPLVVGVAMVVGLAGFVMHRMHVSLPIGRPAIVVFDPVRFVNAQRAAASILASNPSADMTLTLTQVAKQSEAVIREEAHGAVVLVKQAVVVPDDVPDITDAVLERFGLPTSVPTVSTQPSKIMLENVAPTDSSLSVGKLREDYRLELQQRSQQLLADDNKRNKQEQALP</sequence>
<feature type="transmembrane region" description="Helical" evidence="2">
    <location>
        <begin position="43"/>
        <end position="61"/>
    </location>
</feature>
<evidence type="ECO:0000256" key="2">
    <source>
        <dbReference type="SAM" id="Phobius"/>
    </source>
</evidence>
<evidence type="ECO:0000256" key="1">
    <source>
        <dbReference type="SAM" id="MobiDB-lite"/>
    </source>
</evidence>
<organism evidence="3 4">
    <name type="scientific">Novimethylophilus kurashikiensis</name>
    <dbReference type="NCBI Taxonomy" id="1825523"/>
    <lineage>
        <taxon>Bacteria</taxon>
        <taxon>Pseudomonadati</taxon>
        <taxon>Pseudomonadota</taxon>
        <taxon>Betaproteobacteria</taxon>
        <taxon>Nitrosomonadales</taxon>
        <taxon>Methylophilaceae</taxon>
        <taxon>Novimethylophilus</taxon>
    </lineage>
</organism>
<dbReference type="Proteomes" id="UP000245081">
    <property type="component" value="Unassembled WGS sequence"/>
</dbReference>
<dbReference type="EMBL" id="BDOQ01000007">
    <property type="protein sequence ID" value="GBG14414.1"/>
    <property type="molecule type" value="Genomic_DNA"/>
</dbReference>
<accession>A0A2R5FCP6</accession>
<evidence type="ECO:0000313" key="4">
    <source>
        <dbReference type="Proteomes" id="UP000245081"/>
    </source>
</evidence>
<name>A0A2R5FCP6_9PROT</name>
<keyword evidence="4" id="KW-1185">Reference proteome</keyword>
<keyword evidence="2" id="KW-0472">Membrane</keyword>
<dbReference type="RefSeq" id="WP_109015604.1">
    <property type="nucleotide sequence ID" value="NZ_BDOQ01000007.1"/>
</dbReference>
<dbReference type="AlphaFoldDB" id="A0A2R5FCP6"/>
<gene>
    <name evidence="3" type="ORF">NMK_2013</name>
</gene>
<reference evidence="3 4" key="1">
    <citation type="journal article" date="2018" name="Environ. Microbiol.">
        <title>Isolation and genomic characterization of Novimethylophilus kurashikiensis gen. nov. sp. nov., a new lanthanide-dependent methylotrophic species of Methylophilaceae.</title>
        <authorList>
            <person name="Lv H."/>
            <person name="Sahin N."/>
            <person name="Tani A."/>
        </authorList>
    </citation>
    <scope>NUCLEOTIDE SEQUENCE [LARGE SCALE GENOMIC DNA]</scope>
    <source>
        <strain evidence="3 4">La2-4</strain>
    </source>
</reference>
<comment type="caution">
    <text evidence="3">The sequence shown here is derived from an EMBL/GenBank/DDBJ whole genome shotgun (WGS) entry which is preliminary data.</text>
</comment>
<keyword evidence="2" id="KW-1133">Transmembrane helix</keyword>
<keyword evidence="2" id="KW-0812">Transmembrane</keyword>
<dbReference type="GO" id="GO:0016853">
    <property type="term" value="F:isomerase activity"/>
    <property type="evidence" value="ECO:0007669"/>
    <property type="project" value="UniProtKB-KW"/>
</dbReference>
<feature type="region of interest" description="Disordered" evidence="1">
    <location>
        <begin position="1"/>
        <end position="21"/>
    </location>
</feature>